<protein>
    <recommendedName>
        <fullName evidence="1">Bacterial bifunctional deaminase-reductase C-terminal domain-containing protein</fullName>
    </recommendedName>
</protein>
<dbReference type="Proteomes" id="UP000178930">
    <property type="component" value="Unassembled WGS sequence"/>
</dbReference>
<dbReference type="GO" id="GO:0009231">
    <property type="term" value="P:riboflavin biosynthetic process"/>
    <property type="evidence" value="ECO:0007669"/>
    <property type="project" value="InterPro"/>
</dbReference>
<accession>A0A1G1XVZ8</accession>
<name>A0A1G1XVZ8_9BACT</name>
<evidence type="ECO:0000313" key="2">
    <source>
        <dbReference type="EMBL" id="OGY43776.1"/>
    </source>
</evidence>
<dbReference type="InterPro" id="IPR024072">
    <property type="entry name" value="DHFR-like_dom_sf"/>
</dbReference>
<dbReference type="SUPFAM" id="SSF53597">
    <property type="entry name" value="Dihydrofolate reductase-like"/>
    <property type="match status" value="1"/>
</dbReference>
<feature type="domain" description="Bacterial bifunctional deaminase-reductase C-terminal" evidence="1">
    <location>
        <begin position="63"/>
        <end position="156"/>
    </location>
</feature>
<proteinExistence type="predicted"/>
<evidence type="ECO:0000313" key="3">
    <source>
        <dbReference type="Proteomes" id="UP000178930"/>
    </source>
</evidence>
<comment type="caution">
    <text evidence="2">The sequence shown here is derived from an EMBL/GenBank/DDBJ whole genome shotgun (WGS) entry which is preliminary data.</text>
</comment>
<sequence length="173" mass="20092">MLKIKFTAIVVATLDGKIAQDERHYSDWSSREDKIFLKYFLDQSDLIVVGNNTYKLIKPLQRRRCLVFTSQVKTISKKSELCFYCNPQNVSLKNLFKKFNFSKIAILGGTKTYSLMLKEKLIDEIYLTIEPIIFGQGLNIFDLKLPPNFFKLISIKKLNDKGSVLLYYSKIKT</sequence>
<dbReference type="InterPro" id="IPR002734">
    <property type="entry name" value="RibDG_C"/>
</dbReference>
<reference evidence="2 3" key="1">
    <citation type="journal article" date="2016" name="Nat. Commun.">
        <title>Thousands of microbial genomes shed light on interconnected biogeochemical processes in an aquifer system.</title>
        <authorList>
            <person name="Anantharaman K."/>
            <person name="Brown C.T."/>
            <person name="Hug L.A."/>
            <person name="Sharon I."/>
            <person name="Castelle C.J."/>
            <person name="Probst A.J."/>
            <person name="Thomas B.C."/>
            <person name="Singh A."/>
            <person name="Wilkins M.J."/>
            <person name="Karaoz U."/>
            <person name="Brodie E.L."/>
            <person name="Williams K.H."/>
            <person name="Hubbard S.S."/>
            <person name="Banfield J.F."/>
        </authorList>
    </citation>
    <scope>NUCLEOTIDE SEQUENCE [LARGE SCALE GENOMIC DNA]</scope>
</reference>
<dbReference type="PANTHER" id="PTHR38011">
    <property type="entry name" value="DIHYDROFOLATE REDUCTASE FAMILY PROTEIN (AFU_ORTHOLOGUE AFUA_8G06820)"/>
    <property type="match status" value="1"/>
</dbReference>
<dbReference type="AlphaFoldDB" id="A0A1G1XVZ8"/>
<organism evidence="2 3">
    <name type="scientific">Candidatus Buchananbacteria bacterium RIFCSPHIGHO2_01_FULL_39_14</name>
    <dbReference type="NCBI Taxonomy" id="1797532"/>
    <lineage>
        <taxon>Bacteria</taxon>
        <taxon>Candidatus Buchananiibacteriota</taxon>
    </lineage>
</organism>
<gene>
    <name evidence="2" type="ORF">A2729_00825</name>
</gene>
<evidence type="ECO:0000259" key="1">
    <source>
        <dbReference type="Pfam" id="PF01872"/>
    </source>
</evidence>
<dbReference type="EMBL" id="MHIB01000030">
    <property type="protein sequence ID" value="OGY43776.1"/>
    <property type="molecule type" value="Genomic_DNA"/>
</dbReference>
<dbReference type="Pfam" id="PF01872">
    <property type="entry name" value="RibD_C"/>
    <property type="match status" value="1"/>
</dbReference>
<dbReference type="GO" id="GO:0008703">
    <property type="term" value="F:5-amino-6-(5-phosphoribosylamino)uracil reductase activity"/>
    <property type="evidence" value="ECO:0007669"/>
    <property type="project" value="InterPro"/>
</dbReference>
<dbReference type="InterPro" id="IPR050765">
    <property type="entry name" value="Riboflavin_Biosynth_HTPR"/>
</dbReference>
<dbReference type="STRING" id="1797532.A2729_00825"/>
<dbReference type="Gene3D" id="3.40.430.10">
    <property type="entry name" value="Dihydrofolate Reductase, subunit A"/>
    <property type="match status" value="1"/>
</dbReference>